<evidence type="ECO:0000256" key="1">
    <source>
        <dbReference type="ARBA" id="ARBA00000971"/>
    </source>
</evidence>
<dbReference type="InterPro" id="IPR036611">
    <property type="entry name" value="Trigger_fac_ribosome-bd_sf"/>
</dbReference>
<organism evidence="8">
    <name type="scientific">freshwater metagenome</name>
    <dbReference type="NCBI Taxonomy" id="449393"/>
    <lineage>
        <taxon>unclassified sequences</taxon>
        <taxon>metagenomes</taxon>
        <taxon>ecological metagenomes</taxon>
    </lineage>
</organism>
<evidence type="ECO:0000256" key="6">
    <source>
        <dbReference type="ARBA" id="ARBA00023235"/>
    </source>
</evidence>
<evidence type="ECO:0000313" key="8">
    <source>
        <dbReference type="EMBL" id="CAB4546711.1"/>
    </source>
</evidence>
<dbReference type="GO" id="GO:0003755">
    <property type="term" value="F:peptidyl-prolyl cis-trans isomerase activity"/>
    <property type="evidence" value="ECO:0007669"/>
    <property type="project" value="UniProtKB-KW"/>
</dbReference>
<dbReference type="GO" id="GO:0043022">
    <property type="term" value="F:ribosome binding"/>
    <property type="evidence" value="ECO:0007669"/>
    <property type="project" value="TreeGrafter"/>
</dbReference>
<evidence type="ECO:0000256" key="4">
    <source>
        <dbReference type="ARBA" id="ARBA00023110"/>
    </source>
</evidence>
<evidence type="ECO:0000256" key="2">
    <source>
        <dbReference type="ARBA" id="ARBA00005464"/>
    </source>
</evidence>
<dbReference type="PIRSF" id="PIRSF003095">
    <property type="entry name" value="Trigger_factor"/>
    <property type="match status" value="1"/>
</dbReference>
<keyword evidence="4" id="KW-0697">Rotamase</keyword>
<dbReference type="InterPro" id="IPR005215">
    <property type="entry name" value="Trig_fac"/>
</dbReference>
<reference evidence="8" key="1">
    <citation type="submission" date="2020-05" db="EMBL/GenBank/DDBJ databases">
        <authorList>
            <person name="Chiriac C."/>
            <person name="Salcher M."/>
            <person name="Ghai R."/>
            <person name="Kavagutti S V."/>
        </authorList>
    </citation>
    <scope>NUCLEOTIDE SEQUENCE</scope>
</reference>
<dbReference type="InterPro" id="IPR046357">
    <property type="entry name" value="PPIase_dom_sf"/>
</dbReference>
<dbReference type="PROSITE" id="PS50059">
    <property type="entry name" value="FKBP_PPIASE"/>
    <property type="match status" value="1"/>
</dbReference>
<protein>
    <recommendedName>
        <fullName evidence="3">peptidylprolyl isomerase</fullName>
        <ecNumber evidence="3">5.2.1.8</ecNumber>
    </recommendedName>
</protein>
<evidence type="ECO:0000259" key="7">
    <source>
        <dbReference type="PROSITE" id="PS50059"/>
    </source>
</evidence>
<comment type="similarity">
    <text evidence="2">Belongs to the FKBP-type PPIase family. Tig subfamily.</text>
</comment>
<dbReference type="EC" id="5.2.1.8" evidence="3"/>
<dbReference type="EMBL" id="CAEZSN010000093">
    <property type="protein sequence ID" value="CAB4546711.1"/>
    <property type="molecule type" value="Genomic_DNA"/>
</dbReference>
<dbReference type="Gene3D" id="1.10.3120.10">
    <property type="entry name" value="Trigger factor, C-terminal domain"/>
    <property type="match status" value="1"/>
</dbReference>
<comment type="catalytic activity">
    <reaction evidence="1">
        <text>[protein]-peptidylproline (omega=180) = [protein]-peptidylproline (omega=0)</text>
        <dbReference type="Rhea" id="RHEA:16237"/>
        <dbReference type="Rhea" id="RHEA-COMP:10747"/>
        <dbReference type="Rhea" id="RHEA-COMP:10748"/>
        <dbReference type="ChEBI" id="CHEBI:83833"/>
        <dbReference type="ChEBI" id="CHEBI:83834"/>
        <dbReference type="EC" id="5.2.1.8"/>
    </reaction>
</comment>
<accession>A0A6J6C5S0</accession>
<dbReference type="InterPro" id="IPR037041">
    <property type="entry name" value="Trigger_fac_C_sf"/>
</dbReference>
<dbReference type="GO" id="GO:0015031">
    <property type="term" value="P:protein transport"/>
    <property type="evidence" value="ECO:0007669"/>
    <property type="project" value="InterPro"/>
</dbReference>
<dbReference type="HAMAP" id="MF_00303">
    <property type="entry name" value="Trigger_factor_Tig"/>
    <property type="match status" value="1"/>
</dbReference>
<name>A0A6J6C5S0_9ZZZZ</name>
<dbReference type="PANTHER" id="PTHR30560">
    <property type="entry name" value="TRIGGER FACTOR CHAPERONE AND PEPTIDYL-PROLYL CIS/TRANS ISOMERASE"/>
    <property type="match status" value="1"/>
</dbReference>
<dbReference type="InterPro" id="IPR001179">
    <property type="entry name" value="PPIase_FKBP_dom"/>
</dbReference>
<proteinExistence type="inferred from homology"/>
<dbReference type="GO" id="GO:0044183">
    <property type="term" value="F:protein folding chaperone"/>
    <property type="evidence" value="ECO:0007669"/>
    <property type="project" value="TreeGrafter"/>
</dbReference>
<dbReference type="Pfam" id="PF00254">
    <property type="entry name" value="FKBP_C"/>
    <property type="match status" value="1"/>
</dbReference>
<evidence type="ECO:0000256" key="3">
    <source>
        <dbReference type="ARBA" id="ARBA00013194"/>
    </source>
</evidence>
<dbReference type="InterPro" id="IPR027304">
    <property type="entry name" value="Trigger_fact/SurA_dom_sf"/>
</dbReference>
<dbReference type="GO" id="GO:0051083">
    <property type="term" value="P:'de novo' cotranslational protein folding"/>
    <property type="evidence" value="ECO:0007669"/>
    <property type="project" value="TreeGrafter"/>
</dbReference>
<sequence>MKTSVERINPTRVKLTVEATPTEMRPSIDHAYEHIAEGVNIPGFRKGKVPAAIIDKRIGRGAVLAHAINDGLNPLFQQAMMAEKLRPLGSPEIEVQKTPDEATFEGDLVFTIEVEVRPEIKLPKYDGIKLEVSEAKVAPIEVDQELESLRSRFGTLKTVYRAARKGDFVSIDLSAVIDGNEVDNASNISYEIGAGNLVDGIDEALDTLTAGETTVFKSKLVGGEQAGKESEITVKLLAVKERELPEVNDEFAKLYSEFDTVAELKKGLEAQVEKSKVYGQGVEARDLLTDKLLELVSVPVSEKIIEAEVNRHLEGEGRLEDATHRKEVTADSTREFQLQMILDEIVEAEKFQPNENDILEYLSYSAQQYNMELNEFIKIMDQNNQIPSVVAEVARRKVLGVVLSRATVVDKKGKAIDLTGVLSAPAVESHEGHDHD</sequence>
<gene>
    <name evidence="8" type="ORF">UFOPK1433_00843</name>
</gene>
<feature type="domain" description="PPIase FKBP-type" evidence="7">
    <location>
        <begin position="166"/>
        <end position="212"/>
    </location>
</feature>
<dbReference type="Pfam" id="PF05697">
    <property type="entry name" value="Trigger_N"/>
    <property type="match status" value="1"/>
</dbReference>
<evidence type="ECO:0000256" key="5">
    <source>
        <dbReference type="ARBA" id="ARBA00023186"/>
    </source>
</evidence>
<dbReference type="NCBIfam" id="TIGR00115">
    <property type="entry name" value="tig"/>
    <property type="match status" value="1"/>
</dbReference>
<dbReference type="GO" id="GO:0043335">
    <property type="term" value="P:protein unfolding"/>
    <property type="evidence" value="ECO:0007669"/>
    <property type="project" value="TreeGrafter"/>
</dbReference>
<dbReference type="Gene3D" id="3.30.70.1050">
    <property type="entry name" value="Trigger factor ribosome-binding domain"/>
    <property type="match status" value="1"/>
</dbReference>
<dbReference type="Pfam" id="PF05698">
    <property type="entry name" value="Trigger_C"/>
    <property type="match status" value="1"/>
</dbReference>
<dbReference type="InterPro" id="IPR008881">
    <property type="entry name" value="Trigger_fac_ribosome-bd_bac"/>
</dbReference>
<dbReference type="InterPro" id="IPR008880">
    <property type="entry name" value="Trigger_fac_C"/>
</dbReference>
<dbReference type="SUPFAM" id="SSF102735">
    <property type="entry name" value="Trigger factor ribosome-binding domain"/>
    <property type="match status" value="1"/>
</dbReference>
<dbReference type="AlphaFoldDB" id="A0A6J6C5S0"/>
<dbReference type="Gene3D" id="3.10.50.40">
    <property type="match status" value="1"/>
</dbReference>
<dbReference type="PANTHER" id="PTHR30560:SF3">
    <property type="entry name" value="TRIGGER FACTOR-LIKE PROTEIN TIG, CHLOROPLASTIC"/>
    <property type="match status" value="1"/>
</dbReference>
<dbReference type="SUPFAM" id="SSF54534">
    <property type="entry name" value="FKBP-like"/>
    <property type="match status" value="1"/>
</dbReference>
<keyword evidence="6" id="KW-0413">Isomerase</keyword>
<dbReference type="SUPFAM" id="SSF109998">
    <property type="entry name" value="Triger factor/SurA peptide-binding domain-like"/>
    <property type="match status" value="1"/>
</dbReference>
<keyword evidence="5" id="KW-0143">Chaperone</keyword>